<dbReference type="PANTHER" id="PTHR42978:SF6">
    <property type="entry name" value="QUORUM-QUENCHING LACTONASE YTNP-RELATED"/>
    <property type="match status" value="1"/>
</dbReference>
<evidence type="ECO:0000313" key="6">
    <source>
        <dbReference type="EMBL" id="MBB5075672.1"/>
    </source>
</evidence>
<comment type="caution">
    <text evidence="6">The sequence shown here is derived from an EMBL/GenBank/DDBJ whole genome shotgun (WGS) entry which is preliminary data.</text>
</comment>
<dbReference type="SMART" id="SM00849">
    <property type="entry name" value="Lactamase_B"/>
    <property type="match status" value="1"/>
</dbReference>
<dbReference type="SUPFAM" id="SSF56281">
    <property type="entry name" value="Metallo-hydrolase/oxidoreductase"/>
    <property type="match status" value="1"/>
</dbReference>
<keyword evidence="2" id="KW-0479">Metal-binding</keyword>
<keyword evidence="7" id="KW-1185">Reference proteome</keyword>
<dbReference type="PANTHER" id="PTHR42978">
    <property type="entry name" value="QUORUM-QUENCHING LACTONASE YTNP-RELATED-RELATED"/>
    <property type="match status" value="1"/>
</dbReference>
<dbReference type="Proteomes" id="UP000568380">
    <property type="component" value="Unassembled WGS sequence"/>
</dbReference>
<dbReference type="AlphaFoldDB" id="A0A7W8EER1"/>
<dbReference type="EMBL" id="JACHIN010000001">
    <property type="protein sequence ID" value="MBB5075672.1"/>
    <property type="molecule type" value="Genomic_DNA"/>
</dbReference>
<keyword evidence="4" id="KW-0862">Zinc</keyword>
<dbReference type="GO" id="GO:0046872">
    <property type="term" value="F:metal ion binding"/>
    <property type="evidence" value="ECO:0007669"/>
    <property type="project" value="UniProtKB-KW"/>
</dbReference>
<evidence type="ECO:0000259" key="5">
    <source>
        <dbReference type="SMART" id="SM00849"/>
    </source>
</evidence>
<dbReference type="RefSeq" id="WP_184958835.1">
    <property type="nucleotide sequence ID" value="NZ_JACHIN010000001.1"/>
</dbReference>
<dbReference type="Pfam" id="PF00753">
    <property type="entry name" value="Lactamase_B"/>
    <property type="match status" value="1"/>
</dbReference>
<keyword evidence="3 6" id="KW-0378">Hydrolase</keyword>
<evidence type="ECO:0000256" key="1">
    <source>
        <dbReference type="ARBA" id="ARBA00007749"/>
    </source>
</evidence>
<evidence type="ECO:0000256" key="2">
    <source>
        <dbReference type="ARBA" id="ARBA00022723"/>
    </source>
</evidence>
<name>A0A7W8EER1_9ACTN</name>
<dbReference type="InterPro" id="IPR036866">
    <property type="entry name" value="RibonucZ/Hydroxyglut_hydro"/>
</dbReference>
<dbReference type="InterPro" id="IPR001279">
    <property type="entry name" value="Metallo-B-lactamas"/>
</dbReference>
<organism evidence="6 7">
    <name type="scientific">Nonomuraea endophytica</name>
    <dbReference type="NCBI Taxonomy" id="714136"/>
    <lineage>
        <taxon>Bacteria</taxon>
        <taxon>Bacillati</taxon>
        <taxon>Actinomycetota</taxon>
        <taxon>Actinomycetes</taxon>
        <taxon>Streptosporangiales</taxon>
        <taxon>Streptosporangiaceae</taxon>
        <taxon>Nonomuraea</taxon>
    </lineage>
</organism>
<sequence length="246" mass="26125">MPHPSTTVAGVEITPLCDAIGPMGPALRLPFLETFLGAPADEGLWTLHFHCYLLRGRDGKLTLVDTGIGAADSPAAVWAPVPGRLLAELSAAGAAPEDVDTVVITHLHSDHCGGSVNGGTPVFPNARHVVQRAEVEAVSDTIRAAVLDPLGDGLHVVDGDTQLSPGQWVRLTPGHTAGHQIVETEGVTVFGDILHHPVQLADPSIRYVYDDDSDLAAETRLEQVARVRAEHRLLATSHFPDPFVQL</sequence>
<dbReference type="InterPro" id="IPR051013">
    <property type="entry name" value="MBL_superfamily_lactonases"/>
</dbReference>
<gene>
    <name evidence="6" type="ORF">HNR40_001118</name>
</gene>
<protein>
    <submittedName>
        <fullName evidence="6">Glyoxylase-like metal-dependent hydrolase (Beta-lactamase superfamily II)</fullName>
    </submittedName>
</protein>
<evidence type="ECO:0000313" key="7">
    <source>
        <dbReference type="Proteomes" id="UP000568380"/>
    </source>
</evidence>
<evidence type="ECO:0000256" key="4">
    <source>
        <dbReference type="ARBA" id="ARBA00022833"/>
    </source>
</evidence>
<dbReference type="Gene3D" id="3.60.15.10">
    <property type="entry name" value="Ribonuclease Z/Hydroxyacylglutathione hydrolase-like"/>
    <property type="match status" value="1"/>
</dbReference>
<feature type="domain" description="Metallo-beta-lactamase" evidence="5">
    <location>
        <begin position="48"/>
        <end position="238"/>
    </location>
</feature>
<proteinExistence type="inferred from homology"/>
<comment type="similarity">
    <text evidence="1">Belongs to the metallo-beta-lactamase superfamily.</text>
</comment>
<accession>A0A7W8EER1</accession>
<evidence type="ECO:0000256" key="3">
    <source>
        <dbReference type="ARBA" id="ARBA00022801"/>
    </source>
</evidence>
<dbReference type="GO" id="GO:0016787">
    <property type="term" value="F:hydrolase activity"/>
    <property type="evidence" value="ECO:0007669"/>
    <property type="project" value="UniProtKB-KW"/>
</dbReference>
<reference evidence="6 7" key="1">
    <citation type="submission" date="2020-08" db="EMBL/GenBank/DDBJ databases">
        <title>Genomic Encyclopedia of Type Strains, Phase IV (KMG-IV): sequencing the most valuable type-strain genomes for metagenomic binning, comparative biology and taxonomic classification.</title>
        <authorList>
            <person name="Goeker M."/>
        </authorList>
    </citation>
    <scope>NUCLEOTIDE SEQUENCE [LARGE SCALE GENOMIC DNA]</scope>
    <source>
        <strain evidence="6 7">DSM 45385</strain>
    </source>
</reference>